<dbReference type="EMBL" id="JARKIE010000039">
    <property type="protein sequence ID" value="KAJ7695128.1"/>
    <property type="molecule type" value="Genomic_DNA"/>
</dbReference>
<feature type="region of interest" description="Disordered" evidence="1">
    <location>
        <begin position="465"/>
        <end position="670"/>
    </location>
</feature>
<feature type="region of interest" description="Disordered" evidence="1">
    <location>
        <begin position="700"/>
        <end position="825"/>
    </location>
</feature>
<evidence type="ECO:0000313" key="2">
    <source>
        <dbReference type="EMBL" id="KAJ7695128.1"/>
    </source>
</evidence>
<evidence type="ECO:0000256" key="1">
    <source>
        <dbReference type="SAM" id="MobiDB-lite"/>
    </source>
</evidence>
<protein>
    <submittedName>
        <fullName evidence="2">Mus7/MMS22 family-domain-containing protein</fullName>
    </submittedName>
</protein>
<feature type="compositionally biased region" description="Basic residues" evidence="1">
    <location>
        <begin position="808"/>
        <end position="818"/>
    </location>
</feature>
<feature type="compositionally biased region" description="Low complexity" evidence="1">
    <location>
        <begin position="56"/>
        <end position="73"/>
    </location>
</feature>
<feature type="compositionally biased region" description="Basic and acidic residues" evidence="1">
    <location>
        <begin position="597"/>
        <end position="608"/>
    </location>
</feature>
<feature type="compositionally biased region" description="Acidic residues" evidence="1">
    <location>
        <begin position="1"/>
        <end position="14"/>
    </location>
</feature>
<organism evidence="2 3">
    <name type="scientific">Mycena rosella</name>
    <name type="common">Pink bonnet</name>
    <name type="synonym">Agaricus rosellus</name>
    <dbReference type="NCBI Taxonomy" id="1033263"/>
    <lineage>
        <taxon>Eukaryota</taxon>
        <taxon>Fungi</taxon>
        <taxon>Dikarya</taxon>
        <taxon>Basidiomycota</taxon>
        <taxon>Agaricomycotina</taxon>
        <taxon>Agaricomycetes</taxon>
        <taxon>Agaricomycetidae</taxon>
        <taxon>Agaricales</taxon>
        <taxon>Marasmiineae</taxon>
        <taxon>Mycenaceae</taxon>
        <taxon>Mycena</taxon>
    </lineage>
</organism>
<feature type="compositionally biased region" description="Polar residues" evidence="1">
    <location>
        <begin position="74"/>
        <end position="95"/>
    </location>
</feature>
<feature type="region of interest" description="Disordered" evidence="1">
    <location>
        <begin position="128"/>
        <end position="451"/>
    </location>
</feature>
<feature type="compositionally biased region" description="Pro residues" evidence="1">
    <location>
        <begin position="230"/>
        <end position="246"/>
    </location>
</feature>
<accession>A0AAD7GLU2</accession>
<comment type="caution">
    <text evidence="2">The sequence shown here is derived from an EMBL/GenBank/DDBJ whole genome shotgun (WGS) entry which is preliminary data.</text>
</comment>
<feature type="compositionally biased region" description="Acidic residues" evidence="1">
    <location>
        <begin position="503"/>
        <end position="519"/>
    </location>
</feature>
<evidence type="ECO:0000313" key="3">
    <source>
        <dbReference type="Proteomes" id="UP001221757"/>
    </source>
</evidence>
<feature type="region of interest" description="Disordered" evidence="1">
    <location>
        <begin position="1"/>
        <end position="108"/>
    </location>
</feature>
<keyword evidence="3" id="KW-1185">Reference proteome</keyword>
<dbReference type="PANTHER" id="PTHR28122">
    <property type="entry name" value="E3 UBIQUITIN-PROTEIN LIGASE SUBSTRATE RECEPTOR MMS22"/>
    <property type="match status" value="1"/>
</dbReference>
<reference evidence="2" key="1">
    <citation type="submission" date="2023-03" db="EMBL/GenBank/DDBJ databases">
        <title>Massive genome expansion in bonnet fungi (Mycena s.s.) driven by repeated elements and novel gene families across ecological guilds.</title>
        <authorList>
            <consortium name="Lawrence Berkeley National Laboratory"/>
            <person name="Harder C.B."/>
            <person name="Miyauchi S."/>
            <person name="Viragh M."/>
            <person name="Kuo A."/>
            <person name="Thoen E."/>
            <person name="Andreopoulos B."/>
            <person name="Lu D."/>
            <person name="Skrede I."/>
            <person name="Drula E."/>
            <person name="Henrissat B."/>
            <person name="Morin E."/>
            <person name="Kohler A."/>
            <person name="Barry K."/>
            <person name="LaButti K."/>
            <person name="Morin E."/>
            <person name="Salamov A."/>
            <person name="Lipzen A."/>
            <person name="Mereny Z."/>
            <person name="Hegedus B."/>
            <person name="Baldrian P."/>
            <person name="Stursova M."/>
            <person name="Weitz H."/>
            <person name="Taylor A."/>
            <person name="Grigoriev I.V."/>
            <person name="Nagy L.G."/>
            <person name="Martin F."/>
            <person name="Kauserud H."/>
        </authorList>
    </citation>
    <scope>NUCLEOTIDE SEQUENCE</scope>
    <source>
        <strain evidence="2">CBHHK067</strain>
    </source>
</reference>
<proteinExistence type="predicted"/>
<feature type="compositionally biased region" description="Acidic residues" evidence="1">
    <location>
        <begin position="308"/>
        <end position="329"/>
    </location>
</feature>
<dbReference type="GO" id="GO:0035361">
    <property type="term" value="C:Cul8-RING ubiquitin ligase complex"/>
    <property type="evidence" value="ECO:0007669"/>
    <property type="project" value="TreeGrafter"/>
</dbReference>
<dbReference type="GO" id="GO:0005634">
    <property type="term" value="C:nucleus"/>
    <property type="evidence" value="ECO:0007669"/>
    <property type="project" value="InterPro"/>
</dbReference>
<feature type="region of interest" description="Disordered" evidence="1">
    <location>
        <begin position="928"/>
        <end position="985"/>
    </location>
</feature>
<dbReference type="GO" id="GO:0031297">
    <property type="term" value="P:replication fork processing"/>
    <property type="evidence" value="ECO:0007669"/>
    <property type="project" value="InterPro"/>
</dbReference>
<name>A0AAD7GLU2_MYCRO</name>
<feature type="compositionally biased region" description="Low complexity" evidence="1">
    <location>
        <begin position="777"/>
        <end position="786"/>
    </location>
</feature>
<feature type="compositionally biased region" description="Basic and acidic residues" evidence="1">
    <location>
        <begin position="762"/>
        <end position="771"/>
    </location>
</feature>
<dbReference type="GO" id="GO:0000724">
    <property type="term" value="P:double-strand break repair via homologous recombination"/>
    <property type="evidence" value="ECO:0007669"/>
    <property type="project" value="TreeGrafter"/>
</dbReference>
<feature type="compositionally biased region" description="Basic and acidic residues" evidence="1">
    <location>
        <begin position="276"/>
        <end position="294"/>
    </location>
</feature>
<dbReference type="Proteomes" id="UP001221757">
    <property type="component" value="Unassembled WGS sequence"/>
</dbReference>
<dbReference type="Pfam" id="PF09462">
    <property type="entry name" value="Mus7"/>
    <property type="match status" value="2"/>
</dbReference>
<dbReference type="InterPro" id="IPR019021">
    <property type="entry name" value="Mms22"/>
</dbReference>
<sequence>MDEVVETSDPEELEELRAARPQNFNPPPIRVSPSDDRQSPRKRPKLHHEYSDIVLRIPPRSRSSSSAEAPSPRFQSTSSPASLTRASSPKLSSPVATPPISVTDPSISPQFAIYDAEDLFTTYSQDPLLLGGTAVSPKSEIRTPNGSPPASRGFSPDYDEPMAEPDHPIIPSTQRLRSESVDPLDLLLFTPSRPSVHDESVGPPVVADSMEDDDGDGDIVISRPHVPSSPLSPPPAESPRGSPVPPEHPDDLAIAQALTDKTWNLRARKPKQIRPYSDEYARYRRTMRHNEEAMVKTNSLKGHRAREEDYEEDQTQEMDGYEAENDDPSEERRSLHSRHKNKSLSPGIRPPSMPATDEEEESAFDVLRKEGRKRREQKDREVTRKHGRKRARPFPLKDLNDADEGSPSRSRPARHRSDSSSSLAIGRRISQKSPPRMPGSPASPVISRAPSLHPLTPVFRHARASPPLLFNNSDDDMDVPENDSFLPSPHVPKNDPGTPIVVSDDESNNGSDANDETVEQVDNYVSEPEVLSKEEKKQRRRIRALNRLYPAFMRDQMMKDAAQGKRSTKRQRSATVSSEEDDEPLLPGQTRVRRAANPRDLRDVKGDSESEDDQMVDNDNNRDDSMDADEGPAASDMDIQVVWPQRKRRARAVSLRPSSEEEEVLSDGKIDDERIEAYLREAPLRGSGLQEKDMIDWMLDNTAEVGGTRRQTTRASSTKAPRSESSKKVPRAERSKRPKISITTGGARKGRQTRLTFGQGLDRGRPRDRTRAHSPRAGRGTAAPAPREGRKRGPVQQTVLILGDRSRTPPRSHRRRSHSSPEGVYIDHTPLFDADEVPPSPPPLVNPRSENVHQMPHAEVLRKATRKQKEKERKARMKMHGVHVFPAPEGSRITGQRVRGITIDVDPGFHRALAPVQKRQQLATTLTKSKIAPKLNNAHAEPKAAGSSKVKNKRLMRRGDRPAAPADAEPDDAREESPPLATPPDLAERDLLLDFGISMHGSKIKFGGDTYTGKGRLNELINPPAVPPVSHFCSVYGFDMGPDVTAPQFLAIFGRICDRLYEFATGLPDNEDEANLKGWISFLGATCRVITSLLAAGEETTLKDDVESHILRLTSKMREASLTAESIDSTTFTVCWFAVEMSIRSGFRLPAGRPSKPNVLQEACIVLVNYLMEYGLERGMEPLIGGQDVGDGSTTAHQAFEAWVGIWHVTDKYRDPTAPANPLWKMVQTALAARQTDNMTDLEASENAWRAIISLSTISQSSPRPHGSPDASDAPCRPTCWDIVLFALERIRLEATPEGDETISESSSDAHGRYIRLLAERCCLLWSKWQWSADDAFNVLNRLFGIFRSRKFANLRHEKAEFPDFLRVNDWTLLSRPIHTESTFVLFLKLVYQTLLVNTSKVKKLLSLATPVGSLPWSKAHPPSIHDLSMLFNRFTVITIAIHIDPSSHARWIQLARGYVKFKDADATTRHAHIRGWMYLTIVMVRRGIQLDEALGWLGEMVNVLMDEHKRETGPIVVLGIHALVGSVRNVIRAFRIDGPENSVHDYPDPRLLLALEPILRDGSIVKENNASAHIVPRLIRSFLSVRALAVPAPKRPPPPPAVLDPESQDEYGALAFDQDLIAALDQPALYHEAACKAKDLSLCKLLEVNMCWTLFRQLVVYVQFTELKESFKKNDRVSTDIASLTGCWLGCGNIVVQNSAKTWPVFLNAYETTARKKVGPGFCERRMDFLVCSNVLMLDPMSYLTLQDNFLVVFFESLASWHTTSEDDYIKLLLSIDGLQHSLLKGASWEPSPEKDEIGLLTARLPLVEVILSNLSDCLAHALAMDEEDNRRYVGYCIKMFSAMKNIDSELENDPQARATYASWCKHVYGIYQTHPNIVAESRLDFWMRWAENLGQVSK</sequence>
<feature type="compositionally biased region" description="Polar residues" evidence="1">
    <location>
        <begin position="709"/>
        <end position="720"/>
    </location>
</feature>
<gene>
    <name evidence="2" type="ORF">B0H17DRAFT_1198823</name>
</gene>
<feature type="compositionally biased region" description="Basic and acidic residues" evidence="1">
    <location>
        <begin position="721"/>
        <end position="735"/>
    </location>
</feature>
<dbReference type="PANTHER" id="PTHR28122:SF1">
    <property type="entry name" value="E3 UBIQUITIN-PROTEIN LIGASE SUBSTRATE RECEPTOR MMS22"/>
    <property type="match status" value="1"/>
</dbReference>